<evidence type="ECO:0000256" key="1">
    <source>
        <dbReference type="ARBA" id="ARBA00022737"/>
    </source>
</evidence>
<organism evidence="3 4">
    <name type="scientific">Physocladia obscura</name>
    <dbReference type="NCBI Taxonomy" id="109957"/>
    <lineage>
        <taxon>Eukaryota</taxon>
        <taxon>Fungi</taxon>
        <taxon>Fungi incertae sedis</taxon>
        <taxon>Chytridiomycota</taxon>
        <taxon>Chytridiomycota incertae sedis</taxon>
        <taxon>Chytridiomycetes</taxon>
        <taxon>Chytridiales</taxon>
        <taxon>Chytriomycetaceae</taxon>
        <taxon>Physocladia</taxon>
    </lineage>
</organism>
<dbReference type="EMBL" id="JADGJH010000895">
    <property type="protein sequence ID" value="KAJ3121262.1"/>
    <property type="molecule type" value="Genomic_DNA"/>
</dbReference>
<protein>
    <submittedName>
        <fullName evidence="3">Uncharacterized protein</fullName>
    </submittedName>
</protein>
<dbReference type="Proteomes" id="UP001211907">
    <property type="component" value="Unassembled WGS sequence"/>
</dbReference>
<proteinExistence type="predicted"/>
<accession>A0AAD5T2C2</accession>
<comment type="caution">
    <text evidence="3">The sequence shown here is derived from an EMBL/GenBank/DDBJ whole genome shotgun (WGS) entry which is preliminary data.</text>
</comment>
<evidence type="ECO:0000313" key="3">
    <source>
        <dbReference type="EMBL" id="KAJ3121262.1"/>
    </source>
</evidence>
<keyword evidence="4" id="KW-1185">Reference proteome</keyword>
<sequence>MAAATNTEWLQIYQINNIGNKTSNYAGFREILTANSAFFRPANLVINFTTDGTVNVADYISQCIAEFSDKPSILQVGTALLGSFVQYAWTGPNLNFDLDSFLPSQVQSKTIPNISIIRKLSSDGEEVYALTPNLLHFYLARLILVDNASSFSSSATAPWWKMRALFIHQRILDAPAASINDSILSAALEVEEVLKNNLGEEDPRIIGELNARFRLELGLVHHYYGRQAKGLDEFSKAQEATKLEWNITGALGKRTKFQTFDVTQLVLIAESKISGNRHDTDVGKAQNHPTLPETLALNDDTLLETIDYTDLKSKGGNLAVIDQCILLAMCINVKNSNPSDGLTTEQMKPFVSRILENPNNWMVHTMALLMRSRLEASKSRTAERSVLQLQALVDQMAAEHDSTPSERLNYIYSLGIPSKWELEVCVNLVSVPAFQKKIILWHLDETTGWAAVSKLPN</sequence>
<keyword evidence="1" id="KW-0677">Repeat</keyword>
<dbReference type="PANTHER" id="PTHR16193">
    <property type="entry name" value="TETRATRICOPEPTIDE REPEAT PROTEIN 27"/>
    <property type="match status" value="1"/>
</dbReference>
<reference evidence="3" key="1">
    <citation type="submission" date="2020-05" db="EMBL/GenBank/DDBJ databases">
        <title>Phylogenomic resolution of chytrid fungi.</title>
        <authorList>
            <person name="Stajich J.E."/>
            <person name="Amses K."/>
            <person name="Simmons R."/>
            <person name="Seto K."/>
            <person name="Myers J."/>
            <person name="Bonds A."/>
            <person name="Quandt C.A."/>
            <person name="Barry K."/>
            <person name="Liu P."/>
            <person name="Grigoriev I."/>
            <person name="Longcore J.E."/>
            <person name="James T.Y."/>
        </authorList>
    </citation>
    <scope>NUCLEOTIDE SEQUENCE</scope>
    <source>
        <strain evidence="3">JEL0513</strain>
    </source>
</reference>
<dbReference type="PANTHER" id="PTHR16193:SF0">
    <property type="entry name" value="TETRATRICOPEPTIDE REPEAT PROTEIN 27"/>
    <property type="match status" value="1"/>
</dbReference>
<dbReference type="AlphaFoldDB" id="A0AAD5T2C2"/>
<keyword evidence="2" id="KW-0802">TPR repeat</keyword>
<evidence type="ECO:0000256" key="2">
    <source>
        <dbReference type="ARBA" id="ARBA00022803"/>
    </source>
</evidence>
<dbReference type="InterPro" id="IPR044244">
    <property type="entry name" value="TTC27/Emw1"/>
</dbReference>
<evidence type="ECO:0000313" key="4">
    <source>
        <dbReference type="Proteomes" id="UP001211907"/>
    </source>
</evidence>
<name>A0AAD5T2C2_9FUNG</name>
<gene>
    <name evidence="3" type="ORF">HK100_012450</name>
</gene>